<keyword evidence="1" id="KW-0479">Metal-binding</keyword>
<feature type="compositionally biased region" description="Basic and acidic residues" evidence="5">
    <location>
        <begin position="830"/>
        <end position="839"/>
    </location>
</feature>
<dbReference type="Proteomes" id="UP000030762">
    <property type="component" value="Unassembled WGS sequence"/>
</dbReference>
<dbReference type="GO" id="GO:0008270">
    <property type="term" value="F:zinc ion binding"/>
    <property type="evidence" value="ECO:0007669"/>
    <property type="project" value="UniProtKB-KW"/>
</dbReference>
<dbReference type="GO" id="GO:0006281">
    <property type="term" value="P:DNA repair"/>
    <property type="evidence" value="ECO:0007669"/>
    <property type="project" value="TreeGrafter"/>
</dbReference>
<feature type="region of interest" description="Disordered" evidence="5">
    <location>
        <begin position="885"/>
        <end position="966"/>
    </location>
</feature>
<dbReference type="PROSITE" id="PS01358">
    <property type="entry name" value="ZF_RANBP2_1"/>
    <property type="match status" value="1"/>
</dbReference>
<feature type="region of interest" description="Disordered" evidence="5">
    <location>
        <begin position="1"/>
        <end position="22"/>
    </location>
</feature>
<evidence type="ECO:0000256" key="2">
    <source>
        <dbReference type="ARBA" id="ARBA00022771"/>
    </source>
</evidence>
<feature type="region of interest" description="Disordered" evidence="5">
    <location>
        <begin position="45"/>
        <end position="201"/>
    </location>
</feature>
<feature type="compositionally biased region" description="Basic residues" evidence="5">
    <location>
        <begin position="848"/>
        <end position="867"/>
    </location>
</feature>
<sequence length="979" mass="105053">MSESPGASQATDGGRAARRMGRTKEWECSMCTLLNGYQRKTCAACGAARPDAPSDALSQLSQALPTKPKKRLRLSMPAAPMMSQFDPPAPSSPEQKRPRTQDPGQRALRGGTASGWGASQTAAPEPNINDDDDEEKRPPPARLEASPAPPSLKVPARATKKAGLLRPWAPALPKDELVPQTPPQNDPEEASTAGNPRLLSIERPRPLGSFFFGAKSTVVFPRLQRTVVRPTETPASTTAAPPTLPALTQSNGPHTAADLMGRWMAAPRKTKPPPVVETPRPEPEQSELPDPEIPDSVQPDHVQAHEAPPEPIPSPRAQPLYEDDPPAADLDYDHGLDLTPSDDGPAASDDPEPASAVVKSERPFVAPALDTDDGEAPNFQLLDFANMPAAPVAAPTFNLLPPESPPQFNMLGMVAPPAIESPPAFSLVPPQAAVTSPVPYTSVARTIPDDDIVASPPRLSVVNRAAYDSSPESPLHRPTLVERPKRPVVASPARARAPLPDNVVVTPPRSARRSFFQDDAGVDADDDEIDSPVLALSGRKAGRPSPFAKMRQVGLLDDSSEDDDEKDVVIVPRRLRKPLAHESRTSPSPRRSPVRRRAPVVDSTPLESPIRSHGLSPRSSPLRPRRLVSSPSSLPSSPVRHGWNCEQCTYVNENPNGLACAICAAPRKIAADAASVRNDVPWTCNICTNVEGKDPHKCTLCDSSRENDGSSQVLLRDVDDDGEDMFHFGDDSNDEAAAVVDLTKPRAVAKFYDSDSIEDVSDNEVVAMLPSARDIPPALREFKHFTSVASLQARQTASDPGIDYLNMFGANRNGKSYGDRRVKRQRESKKRLEEQRRNPDAGFESGKPSKRGKKGGKGARYSSKSKKASPVATFRSAKYAMPASFSLASASGKSSTKSGKRKASADAWLSRSAPSSSGPVVLSNTTFEPRGKTKSMRVVDGGMDFANVGPPAARRPSGPVEFRSSDLATWEGKGSLHFG</sequence>
<evidence type="ECO:0000313" key="8">
    <source>
        <dbReference type="Proteomes" id="UP000030762"/>
    </source>
</evidence>
<dbReference type="eggNOG" id="ENOG502SG1J">
    <property type="taxonomic scope" value="Eukaryota"/>
</dbReference>
<feature type="domain" description="RanBP2-type" evidence="6">
    <location>
        <begin position="19"/>
        <end position="51"/>
    </location>
</feature>
<proteinExistence type="predicted"/>
<dbReference type="GeneID" id="19944348"/>
<organism evidence="7 8">
    <name type="scientific">Saprolegnia diclina (strain VS20)</name>
    <dbReference type="NCBI Taxonomy" id="1156394"/>
    <lineage>
        <taxon>Eukaryota</taxon>
        <taxon>Sar</taxon>
        <taxon>Stramenopiles</taxon>
        <taxon>Oomycota</taxon>
        <taxon>Saprolegniomycetes</taxon>
        <taxon>Saprolegniales</taxon>
        <taxon>Saprolegniaceae</taxon>
        <taxon>Saprolegnia</taxon>
    </lineage>
</organism>
<dbReference type="PANTHER" id="PTHR46622:SF1">
    <property type="entry name" value="DNA-DEPENDENT METALLOPROTEASE WSS1"/>
    <property type="match status" value="1"/>
</dbReference>
<evidence type="ECO:0000259" key="6">
    <source>
        <dbReference type="PROSITE" id="PS50199"/>
    </source>
</evidence>
<feature type="compositionally biased region" description="Polar residues" evidence="5">
    <location>
        <begin position="912"/>
        <end position="927"/>
    </location>
</feature>
<dbReference type="AlphaFoldDB" id="T0S2Z5"/>
<dbReference type="SMART" id="SM00547">
    <property type="entry name" value="ZnF_RBZ"/>
    <property type="match status" value="3"/>
</dbReference>
<dbReference type="EMBL" id="JH767139">
    <property type="protein sequence ID" value="EQC39418.1"/>
    <property type="molecule type" value="Genomic_DNA"/>
</dbReference>
<protein>
    <recommendedName>
        <fullName evidence="6">RanBP2-type domain-containing protein</fullName>
    </recommendedName>
</protein>
<dbReference type="Gene3D" id="2.30.30.380">
    <property type="entry name" value="Zn-finger domain of Sec23/24"/>
    <property type="match status" value="2"/>
</dbReference>
<keyword evidence="2 4" id="KW-0863">Zinc-finger</keyword>
<feature type="region of interest" description="Disordered" evidence="5">
    <location>
        <begin position="226"/>
        <end position="360"/>
    </location>
</feature>
<dbReference type="RefSeq" id="XP_008607479.1">
    <property type="nucleotide sequence ID" value="XM_008609257.1"/>
</dbReference>
<feature type="compositionally biased region" description="Low complexity" evidence="5">
    <location>
        <begin position="341"/>
        <end position="356"/>
    </location>
</feature>
<feature type="compositionally biased region" description="Polar residues" evidence="5">
    <location>
        <begin position="1"/>
        <end position="11"/>
    </location>
</feature>
<dbReference type="InterPro" id="IPR036443">
    <property type="entry name" value="Znf_RanBP2_sf"/>
</dbReference>
<keyword evidence="8" id="KW-1185">Reference proteome</keyword>
<dbReference type="OrthoDB" id="79903at2759"/>
<dbReference type="InterPro" id="IPR001876">
    <property type="entry name" value="Znf_RanBP2"/>
</dbReference>
<dbReference type="InParanoid" id="T0S2Z5"/>
<evidence type="ECO:0000256" key="3">
    <source>
        <dbReference type="ARBA" id="ARBA00022833"/>
    </source>
</evidence>
<feature type="compositionally biased region" description="Acidic residues" evidence="5">
    <location>
        <begin position="284"/>
        <end position="293"/>
    </location>
</feature>
<dbReference type="PROSITE" id="PS50199">
    <property type="entry name" value="ZF_RANBP2_2"/>
    <property type="match status" value="1"/>
</dbReference>
<dbReference type="PANTHER" id="PTHR46622">
    <property type="entry name" value="DNA-DEPENDENT METALLOPROTEASE WSS1"/>
    <property type="match status" value="1"/>
</dbReference>
<reference evidence="7 8" key="1">
    <citation type="submission" date="2012-04" db="EMBL/GenBank/DDBJ databases">
        <title>The Genome Sequence of Saprolegnia declina VS20.</title>
        <authorList>
            <consortium name="The Broad Institute Genome Sequencing Platform"/>
            <person name="Russ C."/>
            <person name="Nusbaum C."/>
            <person name="Tyler B."/>
            <person name="van West P."/>
            <person name="Dieguez-Uribeondo J."/>
            <person name="de Bruijn I."/>
            <person name="Tripathy S."/>
            <person name="Jiang R."/>
            <person name="Young S.K."/>
            <person name="Zeng Q."/>
            <person name="Gargeya S."/>
            <person name="Fitzgerald M."/>
            <person name="Haas B."/>
            <person name="Abouelleil A."/>
            <person name="Alvarado L."/>
            <person name="Arachchi H.M."/>
            <person name="Berlin A."/>
            <person name="Chapman S.B."/>
            <person name="Goldberg J."/>
            <person name="Griggs A."/>
            <person name="Gujja S."/>
            <person name="Hansen M."/>
            <person name="Howarth C."/>
            <person name="Imamovic A."/>
            <person name="Larimer J."/>
            <person name="McCowen C."/>
            <person name="Montmayeur A."/>
            <person name="Murphy C."/>
            <person name="Neiman D."/>
            <person name="Pearson M."/>
            <person name="Priest M."/>
            <person name="Roberts A."/>
            <person name="Saif S."/>
            <person name="Shea T."/>
            <person name="Sisk P."/>
            <person name="Sykes S."/>
            <person name="Wortman J."/>
            <person name="Nusbaum C."/>
            <person name="Birren B."/>
        </authorList>
    </citation>
    <scope>NUCLEOTIDE SEQUENCE [LARGE SCALE GENOMIC DNA]</scope>
    <source>
        <strain evidence="7 8">VS20</strain>
    </source>
</reference>
<name>T0S2Z5_SAPDV</name>
<feature type="region of interest" description="Disordered" evidence="5">
    <location>
        <begin position="465"/>
        <end position="527"/>
    </location>
</feature>
<dbReference type="SUPFAM" id="SSF90209">
    <property type="entry name" value="Ran binding protein zinc finger-like"/>
    <property type="match status" value="1"/>
</dbReference>
<dbReference type="GO" id="GO:0005634">
    <property type="term" value="C:nucleus"/>
    <property type="evidence" value="ECO:0007669"/>
    <property type="project" value="TreeGrafter"/>
</dbReference>
<dbReference type="OMA" id="FTPECKA"/>
<feature type="compositionally biased region" description="Low complexity" evidence="5">
    <location>
        <begin position="230"/>
        <end position="248"/>
    </location>
</feature>
<dbReference type="GO" id="GO:0008237">
    <property type="term" value="F:metallopeptidase activity"/>
    <property type="evidence" value="ECO:0007669"/>
    <property type="project" value="TreeGrafter"/>
</dbReference>
<feature type="compositionally biased region" description="Low complexity" evidence="5">
    <location>
        <begin position="885"/>
        <end position="897"/>
    </location>
</feature>
<keyword evidence="3" id="KW-0862">Zinc</keyword>
<evidence type="ECO:0000256" key="1">
    <source>
        <dbReference type="ARBA" id="ARBA00022723"/>
    </source>
</evidence>
<feature type="compositionally biased region" description="Low complexity" evidence="5">
    <location>
        <begin position="615"/>
        <end position="636"/>
    </location>
</feature>
<feature type="region of interest" description="Disordered" evidence="5">
    <location>
        <begin position="809"/>
        <end position="873"/>
    </location>
</feature>
<evidence type="ECO:0000313" key="7">
    <source>
        <dbReference type="EMBL" id="EQC39418.1"/>
    </source>
</evidence>
<feature type="region of interest" description="Disordered" evidence="5">
    <location>
        <begin position="553"/>
        <end position="636"/>
    </location>
</feature>
<evidence type="ECO:0000256" key="4">
    <source>
        <dbReference type="PROSITE-ProRule" id="PRU00322"/>
    </source>
</evidence>
<feature type="compositionally biased region" description="Low complexity" evidence="5">
    <location>
        <begin position="487"/>
        <end position="498"/>
    </location>
</feature>
<gene>
    <name evidence="7" type="ORF">SDRG_03621</name>
</gene>
<evidence type="ECO:0000256" key="5">
    <source>
        <dbReference type="SAM" id="MobiDB-lite"/>
    </source>
</evidence>
<accession>T0S2Z5</accession>
<dbReference type="VEuPathDB" id="FungiDB:SDRG_03621"/>
<dbReference type="InterPro" id="IPR053000">
    <property type="entry name" value="WSS1-like_metalloprotease"/>
</dbReference>